<dbReference type="NCBIfam" id="NF007184">
    <property type="entry name" value="PRK09614.1-3"/>
    <property type="match status" value="1"/>
</dbReference>
<keyword evidence="8" id="KW-1185">Reference proteome</keyword>
<evidence type="ECO:0000256" key="2">
    <source>
        <dbReference type="ARBA" id="ARBA00011209"/>
    </source>
</evidence>
<dbReference type="EC" id="1.17.4.1" evidence="4"/>
<comment type="cofactor">
    <cofactor evidence="4 6">
        <name>Fe cation</name>
        <dbReference type="ChEBI" id="CHEBI:24875"/>
    </cofactor>
    <text evidence="4 6">Binds 2 iron ions per subunit.</text>
</comment>
<feature type="binding site" evidence="6">
    <location>
        <position position="135"/>
    </location>
    <ligand>
        <name>Fe cation</name>
        <dbReference type="ChEBI" id="CHEBI:24875"/>
        <label>1</label>
    </ligand>
</feature>
<dbReference type="AlphaFoldDB" id="A0A1H8IR45"/>
<dbReference type="GO" id="GO:0046872">
    <property type="term" value="F:metal ion binding"/>
    <property type="evidence" value="ECO:0007669"/>
    <property type="project" value="UniProtKB-KW"/>
</dbReference>
<keyword evidence="4 6" id="KW-0479">Metal-binding</keyword>
<keyword evidence="4" id="KW-0215">Deoxyribonucleotide synthesis</keyword>
<evidence type="ECO:0000256" key="6">
    <source>
        <dbReference type="PIRSR" id="PIRSR000355-2"/>
    </source>
</evidence>
<dbReference type="PANTHER" id="PTHR23409">
    <property type="entry name" value="RIBONUCLEOSIDE-DIPHOSPHATE REDUCTASE SMALL CHAIN"/>
    <property type="match status" value="1"/>
</dbReference>
<dbReference type="PANTHER" id="PTHR23409:SF18">
    <property type="entry name" value="RIBONUCLEOSIDE-DIPHOSPHATE REDUCTASE SUBUNIT M2"/>
    <property type="match status" value="1"/>
</dbReference>
<dbReference type="UniPathway" id="UPA00326"/>
<feature type="binding site" evidence="6">
    <location>
        <position position="102"/>
    </location>
    <ligand>
        <name>Fe cation</name>
        <dbReference type="ChEBI" id="CHEBI:24875"/>
        <label>1</label>
    </ligand>
</feature>
<dbReference type="InterPro" id="IPR000358">
    <property type="entry name" value="RNR_small_fam"/>
</dbReference>
<organism evidence="7 8">
    <name type="scientific">Mesobacillus persicus</name>
    <dbReference type="NCBI Taxonomy" id="930146"/>
    <lineage>
        <taxon>Bacteria</taxon>
        <taxon>Bacillati</taxon>
        <taxon>Bacillota</taxon>
        <taxon>Bacilli</taxon>
        <taxon>Bacillales</taxon>
        <taxon>Bacillaceae</taxon>
        <taxon>Mesobacillus</taxon>
    </lineage>
</organism>
<dbReference type="CDD" id="cd01049">
    <property type="entry name" value="RNRR2"/>
    <property type="match status" value="1"/>
</dbReference>
<protein>
    <recommendedName>
        <fullName evidence="4">Ribonucleoside-diphosphate reductase subunit beta</fullName>
        <ecNumber evidence="4">1.17.4.1</ecNumber>
    </recommendedName>
</protein>
<dbReference type="EMBL" id="FOBW01000018">
    <property type="protein sequence ID" value="SEN70851.1"/>
    <property type="molecule type" value="Genomic_DNA"/>
</dbReference>
<dbReference type="PIRSF" id="PIRSF000355">
    <property type="entry name" value="NrdB"/>
    <property type="match status" value="1"/>
</dbReference>
<gene>
    <name evidence="7" type="ORF">SAMN05192533_11815</name>
</gene>
<keyword evidence="4" id="KW-0560">Oxidoreductase</keyword>
<dbReference type="InterPro" id="IPR009078">
    <property type="entry name" value="Ferritin-like_SF"/>
</dbReference>
<dbReference type="Proteomes" id="UP000198553">
    <property type="component" value="Unassembled WGS sequence"/>
</dbReference>
<reference evidence="8" key="1">
    <citation type="submission" date="2016-10" db="EMBL/GenBank/DDBJ databases">
        <authorList>
            <person name="Varghese N."/>
            <person name="Submissions S."/>
        </authorList>
    </citation>
    <scope>NUCLEOTIDE SEQUENCE [LARGE SCALE GENOMIC DNA]</scope>
    <source>
        <strain evidence="8">B48,IBRC-M 10115,DSM 25386,CECT 8001</strain>
    </source>
</reference>
<comment type="catalytic activity">
    <reaction evidence="3 4">
        <text>a 2'-deoxyribonucleoside 5'-diphosphate + [thioredoxin]-disulfide + H2O = a ribonucleoside 5'-diphosphate + [thioredoxin]-dithiol</text>
        <dbReference type="Rhea" id="RHEA:23252"/>
        <dbReference type="Rhea" id="RHEA-COMP:10698"/>
        <dbReference type="Rhea" id="RHEA-COMP:10700"/>
        <dbReference type="ChEBI" id="CHEBI:15377"/>
        <dbReference type="ChEBI" id="CHEBI:29950"/>
        <dbReference type="ChEBI" id="CHEBI:50058"/>
        <dbReference type="ChEBI" id="CHEBI:57930"/>
        <dbReference type="ChEBI" id="CHEBI:73316"/>
        <dbReference type="EC" id="1.17.4.1"/>
    </reaction>
</comment>
<evidence type="ECO:0000256" key="4">
    <source>
        <dbReference type="PIRNR" id="PIRNR000355"/>
    </source>
</evidence>
<dbReference type="Gene3D" id="1.10.620.20">
    <property type="entry name" value="Ribonucleotide Reductase, subunit A"/>
    <property type="match status" value="1"/>
</dbReference>
<dbReference type="InterPro" id="IPR033909">
    <property type="entry name" value="RNR_small"/>
</dbReference>
<evidence type="ECO:0000256" key="1">
    <source>
        <dbReference type="ARBA" id="ARBA00009303"/>
    </source>
</evidence>
<dbReference type="RefSeq" id="WP_425283787.1">
    <property type="nucleotide sequence ID" value="NZ_FOBW01000018.1"/>
</dbReference>
<dbReference type="GO" id="GO:0004748">
    <property type="term" value="F:ribonucleoside-diphosphate reductase activity, thioredoxin disulfide as acceptor"/>
    <property type="evidence" value="ECO:0007669"/>
    <property type="project" value="UniProtKB-EC"/>
</dbReference>
<dbReference type="SUPFAM" id="SSF47240">
    <property type="entry name" value="Ferritin-like"/>
    <property type="match status" value="1"/>
</dbReference>
<proteinExistence type="inferred from homology"/>
<comment type="function">
    <text evidence="4">Provides the precursors necessary for DNA synthesis. Catalyzes the biosynthesis of deoxyribonucleotides from the corresponding ribonucleotides.</text>
</comment>
<accession>A0A1H8IR45</accession>
<dbReference type="Pfam" id="PF00268">
    <property type="entry name" value="Ribonuc_red_sm"/>
    <property type="match status" value="1"/>
</dbReference>
<comment type="similarity">
    <text evidence="1 4">Belongs to the ribonucleoside diphosphate reductase small chain family.</text>
</comment>
<evidence type="ECO:0000256" key="3">
    <source>
        <dbReference type="ARBA" id="ARBA00047754"/>
    </source>
</evidence>
<feature type="active site" evidence="5">
    <location>
        <position position="139"/>
    </location>
</feature>
<evidence type="ECO:0000256" key="5">
    <source>
        <dbReference type="PIRSR" id="PIRSR000355-1"/>
    </source>
</evidence>
<feature type="binding site" evidence="6">
    <location>
        <position position="233"/>
    </location>
    <ligand>
        <name>Fe cation</name>
        <dbReference type="ChEBI" id="CHEBI:24875"/>
        <label>2</label>
    </ligand>
</feature>
<feature type="binding site" evidence="6">
    <location>
        <position position="132"/>
    </location>
    <ligand>
        <name>Fe cation</name>
        <dbReference type="ChEBI" id="CHEBI:24875"/>
        <label>2</label>
    </ligand>
</feature>
<dbReference type="STRING" id="930146.SAMN05192533_11815"/>
<feature type="binding site" evidence="6">
    <location>
        <position position="199"/>
    </location>
    <ligand>
        <name>Fe cation</name>
        <dbReference type="ChEBI" id="CHEBI:24875"/>
        <label>2</label>
    </ligand>
</feature>
<comment type="subunit">
    <text evidence="2">Tetramer of two alpha and two beta subunits.</text>
</comment>
<name>A0A1H8IR45_9BACI</name>
<evidence type="ECO:0000313" key="7">
    <source>
        <dbReference type="EMBL" id="SEN70851.1"/>
    </source>
</evidence>
<dbReference type="InterPro" id="IPR012348">
    <property type="entry name" value="RNR-like"/>
</dbReference>
<keyword evidence="4 6" id="KW-0408">Iron</keyword>
<sequence>MSKLVDRRGEKDRMDHKLTKIKLLNPDDPNKSTGIINGKSSGLLNWNDIAYPQMYDMYQTLLANFWKAQEINMQDDIKQWDSLSAIEKDVFLRINTQLACLDSLQTPTMSQVMDYVTDSSFKAIFAVISQQEAVHNESYSYILSSLVPIGEQNARFNEAKNDPIVRKRNQLILDAYEEFRQEPMPQSLLKLAVNSINLEGIYFYAGFAFFYHLARQQKMLKTSTMISYIQRDEMQHAYFISQFIRILLTENPGLHTEENIQYIYEAIGQAVMLEKEWAHYILTDIEGIDLVEFEGYVEYLANKRLRQLGLKNLYEERTNPMPWIQVFGDEMMNETKSDFFEQKSRTYTKVSQSNGFDEL</sequence>
<feature type="binding site" evidence="6">
    <location>
        <position position="236"/>
    </location>
    <ligand>
        <name>Fe cation</name>
        <dbReference type="ChEBI" id="CHEBI:24875"/>
        <label>2</label>
    </ligand>
</feature>
<dbReference type="GO" id="GO:0009263">
    <property type="term" value="P:deoxyribonucleotide biosynthetic process"/>
    <property type="evidence" value="ECO:0007669"/>
    <property type="project" value="UniProtKB-KW"/>
</dbReference>
<feature type="binding site" evidence="6">
    <location>
        <position position="132"/>
    </location>
    <ligand>
        <name>Fe cation</name>
        <dbReference type="ChEBI" id="CHEBI:24875"/>
        <label>1</label>
    </ligand>
</feature>
<evidence type="ECO:0000313" key="8">
    <source>
        <dbReference type="Proteomes" id="UP000198553"/>
    </source>
</evidence>